<sequence>MSEIWESALQWTLQWAWVGGGVAMMGCAVCWRVMRRKRIRARLEARLADPDPARRRAAVEVATEQGLRAHAALLVALLDREQHTGVLDALAAGVLRSAWEPADRPDLLRLRLWAHEHRGTPAAERGPDTGTVADAERTVAVHPVVPRVPIAPPLPRRPQVWTEPGTVAMPSVTPSAVPRRAAHLAPEGAPASPPPTPPRGAPPRHRAAHTPQRGAFPLLAEGNR</sequence>
<name>A0A511DLC4_9PSEU</name>
<organism evidence="3 4">
    <name type="scientific">Pseudonocardia sulfidoxydans NBRC 16205</name>
    <dbReference type="NCBI Taxonomy" id="1223511"/>
    <lineage>
        <taxon>Bacteria</taxon>
        <taxon>Bacillati</taxon>
        <taxon>Actinomycetota</taxon>
        <taxon>Actinomycetes</taxon>
        <taxon>Pseudonocardiales</taxon>
        <taxon>Pseudonocardiaceae</taxon>
        <taxon>Pseudonocardia</taxon>
    </lineage>
</organism>
<dbReference type="OrthoDB" id="9845426at2"/>
<evidence type="ECO:0000256" key="1">
    <source>
        <dbReference type="SAM" id="MobiDB-lite"/>
    </source>
</evidence>
<dbReference type="EMBL" id="BJVJ01000059">
    <property type="protein sequence ID" value="GEL25622.1"/>
    <property type="molecule type" value="Genomic_DNA"/>
</dbReference>
<proteinExistence type="predicted"/>
<keyword evidence="4" id="KW-1185">Reference proteome</keyword>
<keyword evidence="2" id="KW-0812">Transmembrane</keyword>
<protein>
    <submittedName>
        <fullName evidence="3">Uncharacterized protein</fullName>
    </submittedName>
</protein>
<gene>
    <name evidence="3" type="ORF">PSU4_45760</name>
</gene>
<evidence type="ECO:0000256" key="2">
    <source>
        <dbReference type="SAM" id="Phobius"/>
    </source>
</evidence>
<evidence type="ECO:0000313" key="3">
    <source>
        <dbReference type="EMBL" id="GEL25622.1"/>
    </source>
</evidence>
<accession>A0A511DLC4</accession>
<keyword evidence="2" id="KW-0472">Membrane</keyword>
<comment type="caution">
    <text evidence="3">The sequence shown here is derived from an EMBL/GenBank/DDBJ whole genome shotgun (WGS) entry which is preliminary data.</text>
</comment>
<feature type="transmembrane region" description="Helical" evidence="2">
    <location>
        <begin position="15"/>
        <end position="34"/>
    </location>
</feature>
<keyword evidence="2" id="KW-1133">Transmembrane helix</keyword>
<feature type="compositionally biased region" description="Pro residues" evidence="1">
    <location>
        <begin position="191"/>
        <end position="201"/>
    </location>
</feature>
<feature type="region of interest" description="Disordered" evidence="1">
    <location>
        <begin position="154"/>
        <end position="224"/>
    </location>
</feature>
<dbReference type="AlphaFoldDB" id="A0A511DLC4"/>
<dbReference type="RefSeq" id="WP_147112165.1">
    <property type="nucleotide sequence ID" value="NZ_BJVJ01000059.1"/>
</dbReference>
<reference evidence="3 4" key="1">
    <citation type="submission" date="2019-07" db="EMBL/GenBank/DDBJ databases">
        <title>Whole genome shotgun sequence of Pseudonocardia sulfidoxydans NBRC 16205.</title>
        <authorList>
            <person name="Hosoyama A."/>
            <person name="Uohara A."/>
            <person name="Ohji S."/>
            <person name="Ichikawa N."/>
        </authorList>
    </citation>
    <scope>NUCLEOTIDE SEQUENCE [LARGE SCALE GENOMIC DNA]</scope>
    <source>
        <strain evidence="3 4">NBRC 16205</strain>
    </source>
</reference>
<dbReference type="Proteomes" id="UP000321685">
    <property type="component" value="Unassembled WGS sequence"/>
</dbReference>
<evidence type="ECO:0000313" key="4">
    <source>
        <dbReference type="Proteomes" id="UP000321685"/>
    </source>
</evidence>